<dbReference type="PANTHER" id="PTHR35176">
    <property type="entry name" value="HEME OXYGENASE HI_0854-RELATED"/>
    <property type="match status" value="1"/>
</dbReference>
<sequence length="147" mass="16083">MTTLEDAVALAAAESGLAVISTVRADSTVQSSLVNVGLLRHPQTGESVLGFTTYGKVKLANLRERPQLAVTYRNGWQWATAEGRAELVGPDDSQPWLADDDQLRLLLREVFTAAGGTHDDWDEYDRVMALERRAVVLIAPTRVYSNG</sequence>
<dbReference type="InterPro" id="IPR019920">
    <property type="entry name" value="F420-binding_dom_put"/>
</dbReference>
<organism evidence="3 4">
    <name type="scientific">Mycobacterium florentinum</name>
    <dbReference type="NCBI Taxonomy" id="292462"/>
    <lineage>
        <taxon>Bacteria</taxon>
        <taxon>Bacillati</taxon>
        <taxon>Actinomycetota</taxon>
        <taxon>Actinomycetes</taxon>
        <taxon>Mycobacteriales</taxon>
        <taxon>Mycobacteriaceae</taxon>
        <taxon>Mycobacterium</taxon>
        <taxon>Mycobacterium simiae complex</taxon>
    </lineage>
</organism>
<dbReference type="GO" id="GO:0005829">
    <property type="term" value="C:cytosol"/>
    <property type="evidence" value="ECO:0007669"/>
    <property type="project" value="TreeGrafter"/>
</dbReference>
<accession>A0A1X1UG16</accession>
<dbReference type="STRING" id="292462.AWC05_10565"/>
<dbReference type="EMBL" id="LQOV01000006">
    <property type="protein sequence ID" value="ORV55648.1"/>
    <property type="molecule type" value="Genomic_DNA"/>
</dbReference>
<keyword evidence="4" id="KW-1185">Reference proteome</keyword>
<dbReference type="PANTHER" id="PTHR35176:SF2">
    <property type="entry name" value="F420H(2)-DEPENDENT REDUCTASE RV1155"/>
    <property type="match status" value="1"/>
</dbReference>
<dbReference type="InterPro" id="IPR011576">
    <property type="entry name" value="Pyridox_Oxase_N"/>
</dbReference>
<evidence type="ECO:0000313" key="3">
    <source>
        <dbReference type="EMBL" id="ORV55648.1"/>
    </source>
</evidence>
<dbReference type="NCBIfam" id="TIGR03618">
    <property type="entry name" value="Rv1155_F420"/>
    <property type="match status" value="1"/>
</dbReference>
<gene>
    <name evidence="3" type="ORF">AWC05_10565</name>
</gene>
<protein>
    <submittedName>
        <fullName evidence="3">Pyridoxamine 5'-phosphate oxidase</fullName>
    </submittedName>
</protein>
<evidence type="ECO:0000313" key="4">
    <source>
        <dbReference type="Proteomes" id="UP000193010"/>
    </source>
</evidence>
<dbReference type="OrthoDB" id="3293200at2"/>
<dbReference type="Gene3D" id="2.30.110.10">
    <property type="entry name" value="Electron Transport, Fmn-binding Protein, Chain A"/>
    <property type="match status" value="1"/>
</dbReference>
<dbReference type="InterPro" id="IPR012349">
    <property type="entry name" value="Split_barrel_FMN-bd"/>
</dbReference>
<dbReference type="InterPro" id="IPR052019">
    <property type="entry name" value="F420H2_bilvrd_red/Heme_oxyg"/>
</dbReference>
<keyword evidence="1" id="KW-0560">Oxidoreductase</keyword>
<proteinExistence type="predicted"/>
<reference evidence="3 4" key="1">
    <citation type="submission" date="2016-01" db="EMBL/GenBank/DDBJ databases">
        <title>The new phylogeny of the genus Mycobacterium.</title>
        <authorList>
            <person name="Tarcisio F."/>
            <person name="Conor M."/>
            <person name="Antonella G."/>
            <person name="Elisabetta G."/>
            <person name="Giulia F.S."/>
            <person name="Sara T."/>
            <person name="Anna F."/>
            <person name="Clotilde B."/>
            <person name="Roberto B."/>
            <person name="Veronica D.S."/>
            <person name="Fabio R."/>
            <person name="Monica P."/>
            <person name="Olivier J."/>
            <person name="Enrico T."/>
            <person name="Nicola S."/>
        </authorList>
    </citation>
    <scope>NUCLEOTIDE SEQUENCE [LARGE SCALE GENOMIC DNA]</scope>
    <source>
        <strain evidence="3 4">DSM 44852</strain>
    </source>
</reference>
<dbReference type="AlphaFoldDB" id="A0A1X1UG16"/>
<evidence type="ECO:0000259" key="2">
    <source>
        <dbReference type="Pfam" id="PF01243"/>
    </source>
</evidence>
<feature type="domain" description="Pyridoxamine 5'-phosphate oxidase N-terminal" evidence="2">
    <location>
        <begin position="5"/>
        <end position="99"/>
    </location>
</feature>
<dbReference type="SUPFAM" id="SSF50475">
    <property type="entry name" value="FMN-binding split barrel"/>
    <property type="match status" value="1"/>
</dbReference>
<evidence type="ECO:0000256" key="1">
    <source>
        <dbReference type="ARBA" id="ARBA00023002"/>
    </source>
</evidence>
<dbReference type="GO" id="GO:0016627">
    <property type="term" value="F:oxidoreductase activity, acting on the CH-CH group of donors"/>
    <property type="evidence" value="ECO:0007669"/>
    <property type="project" value="TreeGrafter"/>
</dbReference>
<dbReference type="Proteomes" id="UP000193010">
    <property type="component" value="Unassembled WGS sequence"/>
</dbReference>
<dbReference type="RefSeq" id="WP_085220118.1">
    <property type="nucleotide sequence ID" value="NZ_AP022576.1"/>
</dbReference>
<comment type="caution">
    <text evidence="3">The sequence shown here is derived from an EMBL/GenBank/DDBJ whole genome shotgun (WGS) entry which is preliminary data.</text>
</comment>
<dbReference type="Pfam" id="PF01243">
    <property type="entry name" value="PNPOx_N"/>
    <property type="match status" value="1"/>
</dbReference>
<name>A0A1X1UG16_MYCFL</name>
<dbReference type="GO" id="GO:0070967">
    <property type="term" value="F:coenzyme F420 binding"/>
    <property type="evidence" value="ECO:0007669"/>
    <property type="project" value="TreeGrafter"/>
</dbReference>